<keyword evidence="2" id="KW-1185">Reference proteome</keyword>
<dbReference type="AlphaFoldDB" id="A0A3T1CEG0"/>
<proteinExistence type="predicted"/>
<accession>A0A3T1CEG0</accession>
<reference evidence="1 2" key="1">
    <citation type="submission" date="2019-01" db="EMBL/GenBank/DDBJ databases">
        <title>Complete genome sequence of Erythrobacter flavus KJ5.</title>
        <authorList>
            <person name="Kanesaki Y."/>
            <person name="Brotosudarmo T."/>
            <person name="Moriuchi R."/>
            <person name="Awai K."/>
        </authorList>
    </citation>
    <scope>NUCLEOTIDE SEQUENCE [LARGE SCALE GENOMIC DNA]</scope>
    <source>
        <strain evidence="1 2">KJ5</strain>
    </source>
</reference>
<evidence type="ECO:0000313" key="1">
    <source>
        <dbReference type="EMBL" id="BBI19359.1"/>
    </source>
</evidence>
<dbReference type="RefSeq" id="WP_232036718.1">
    <property type="nucleotide sequence ID" value="NZ_AP019389.1"/>
</dbReference>
<dbReference type="EMBL" id="AP019389">
    <property type="protein sequence ID" value="BBI19359.1"/>
    <property type="molecule type" value="Genomic_DNA"/>
</dbReference>
<organism evidence="1 2">
    <name type="scientific">Qipengyuania flava</name>
    <dbReference type="NCBI Taxonomy" id="192812"/>
    <lineage>
        <taxon>Bacteria</taxon>
        <taxon>Pseudomonadati</taxon>
        <taxon>Pseudomonadota</taxon>
        <taxon>Alphaproteobacteria</taxon>
        <taxon>Sphingomonadales</taxon>
        <taxon>Erythrobacteraceae</taxon>
        <taxon>Qipengyuania</taxon>
    </lineage>
</organism>
<gene>
    <name evidence="1" type="ORF">EKJ_02060</name>
</gene>
<sequence>MPKMAKARTKRTKIADVYRRGEKNKLDRHWRAFFLDHLAETSNVTAAAHFAGVNPSRAYKVRREDAAFARKWYAALLEGYEHLELETLRRLREGVPVDGPKFDIANALRLLTLHRETVARERTRLENSDEASVLASLNAKLEAMRQNEMALQAALAEDVTDPVAPTDAG</sequence>
<evidence type="ECO:0000313" key="2">
    <source>
        <dbReference type="Proteomes" id="UP000290057"/>
    </source>
</evidence>
<dbReference type="Proteomes" id="UP000290057">
    <property type="component" value="Chromosome"/>
</dbReference>
<protein>
    <recommendedName>
        <fullName evidence="3">Terminase</fullName>
    </recommendedName>
</protein>
<evidence type="ECO:0008006" key="3">
    <source>
        <dbReference type="Google" id="ProtNLM"/>
    </source>
</evidence>
<name>A0A3T1CEG0_9SPHN</name>